<proteinExistence type="predicted"/>
<dbReference type="EMBL" id="BAAAQF010000004">
    <property type="protein sequence ID" value="GAA1665498.1"/>
    <property type="molecule type" value="Genomic_DNA"/>
</dbReference>
<feature type="region of interest" description="Disordered" evidence="1">
    <location>
        <begin position="25"/>
        <end position="91"/>
    </location>
</feature>
<keyword evidence="2" id="KW-0812">Transmembrane</keyword>
<sequence>MTAVNRILLRAVLIPVLFSLLGLHGRKRKKPRTRSEGRSNEGDSRKADEQLNRGAVDDSDAPADSGKPKDEGNGQPPPKKKPKFEFDEDMVDATWEKHRPGGYYDSQKPPVKNNVYHKDFTKDDLRAALLDAQQNGVDRPRGVNSDDIMRSGKYVYWNPYTDKPTGVNGQTGLLIPVAGDGNMKTAYPFES</sequence>
<evidence type="ECO:0000256" key="2">
    <source>
        <dbReference type="SAM" id="Phobius"/>
    </source>
</evidence>
<evidence type="ECO:0000313" key="3">
    <source>
        <dbReference type="EMBL" id="GAA1665498.1"/>
    </source>
</evidence>
<comment type="caution">
    <text evidence="3">The sequence shown here is derived from an EMBL/GenBank/DDBJ whole genome shotgun (WGS) entry which is preliminary data.</text>
</comment>
<organism evidence="3 4">
    <name type="scientific">Glycomyces endophyticus</name>
    <dbReference type="NCBI Taxonomy" id="480996"/>
    <lineage>
        <taxon>Bacteria</taxon>
        <taxon>Bacillati</taxon>
        <taxon>Actinomycetota</taxon>
        <taxon>Actinomycetes</taxon>
        <taxon>Glycomycetales</taxon>
        <taxon>Glycomycetaceae</taxon>
        <taxon>Glycomyces</taxon>
    </lineage>
</organism>
<reference evidence="4" key="1">
    <citation type="journal article" date="2019" name="Int. J. Syst. Evol. Microbiol.">
        <title>The Global Catalogue of Microorganisms (GCM) 10K type strain sequencing project: providing services to taxonomists for standard genome sequencing and annotation.</title>
        <authorList>
            <consortium name="The Broad Institute Genomics Platform"/>
            <consortium name="The Broad Institute Genome Sequencing Center for Infectious Disease"/>
            <person name="Wu L."/>
            <person name="Ma J."/>
        </authorList>
    </citation>
    <scope>NUCLEOTIDE SEQUENCE [LARGE SCALE GENOMIC DNA]</scope>
    <source>
        <strain evidence="4">JCM 16001</strain>
    </source>
</reference>
<keyword evidence="4" id="KW-1185">Reference proteome</keyword>
<feature type="transmembrane region" description="Helical" evidence="2">
    <location>
        <begin position="6"/>
        <end position="25"/>
    </location>
</feature>
<feature type="compositionally biased region" description="Basic and acidic residues" evidence="1">
    <location>
        <begin position="33"/>
        <end position="51"/>
    </location>
</feature>
<keyword evidence="2" id="KW-0472">Membrane</keyword>
<dbReference type="Proteomes" id="UP001499851">
    <property type="component" value="Unassembled WGS sequence"/>
</dbReference>
<evidence type="ECO:0000256" key="1">
    <source>
        <dbReference type="SAM" id="MobiDB-lite"/>
    </source>
</evidence>
<name>A0ABP4S0L1_9ACTN</name>
<evidence type="ECO:0000313" key="4">
    <source>
        <dbReference type="Proteomes" id="UP001499851"/>
    </source>
</evidence>
<accession>A0ABP4S0L1</accession>
<gene>
    <name evidence="3" type="ORF">GCM10009830_08840</name>
</gene>
<keyword evidence="2" id="KW-1133">Transmembrane helix</keyword>
<protein>
    <submittedName>
        <fullName evidence="3">Uncharacterized protein</fullName>
    </submittedName>
</protein>